<evidence type="ECO:0000313" key="3">
    <source>
        <dbReference type="Proteomes" id="UP001337655"/>
    </source>
</evidence>
<gene>
    <name evidence="2" type="ORF">LTR77_002624</name>
</gene>
<dbReference type="CDD" id="cd00882">
    <property type="entry name" value="Ras_like_GTPase"/>
    <property type="match status" value="1"/>
</dbReference>
<feature type="region of interest" description="Disordered" evidence="1">
    <location>
        <begin position="1"/>
        <end position="25"/>
    </location>
</feature>
<protein>
    <recommendedName>
        <fullName evidence="4">G domain-containing protein</fullName>
    </recommendedName>
</protein>
<feature type="compositionally biased region" description="Basic and acidic residues" evidence="1">
    <location>
        <begin position="316"/>
        <end position="328"/>
    </location>
</feature>
<name>A0AAV9PHY1_9PEZI</name>
<accession>A0AAV9PHY1</accession>
<evidence type="ECO:0000313" key="2">
    <source>
        <dbReference type="EMBL" id="KAK5172504.1"/>
    </source>
</evidence>
<dbReference type="EMBL" id="JAVRRT010000004">
    <property type="protein sequence ID" value="KAK5172504.1"/>
    <property type="molecule type" value="Genomic_DNA"/>
</dbReference>
<dbReference type="AlphaFoldDB" id="A0AAV9PHY1"/>
<keyword evidence="3" id="KW-1185">Reference proteome</keyword>
<dbReference type="Gene3D" id="3.40.50.300">
    <property type="entry name" value="P-loop containing nucleotide triphosphate hydrolases"/>
    <property type="match status" value="1"/>
</dbReference>
<evidence type="ECO:0008006" key="4">
    <source>
        <dbReference type="Google" id="ProtNLM"/>
    </source>
</evidence>
<reference evidence="2 3" key="1">
    <citation type="submission" date="2023-08" db="EMBL/GenBank/DDBJ databases">
        <title>Black Yeasts Isolated from many extreme environments.</title>
        <authorList>
            <person name="Coleine C."/>
            <person name="Stajich J.E."/>
            <person name="Selbmann L."/>
        </authorList>
    </citation>
    <scope>NUCLEOTIDE SEQUENCE [LARGE SCALE GENOMIC DNA]</scope>
    <source>
        <strain evidence="2 3">CCFEE 5935</strain>
    </source>
</reference>
<comment type="caution">
    <text evidence="2">The sequence shown here is derived from an EMBL/GenBank/DDBJ whole genome shotgun (WGS) entry which is preliminary data.</text>
</comment>
<organism evidence="2 3">
    <name type="scientific">Saxophila tyrrhenica</name>
    <dbReference type="NCBI Taxonomy" id="1690608"/>
    <lineage>
        <taxon>Eukaryota</taxon>
        <taxon>Fungi</taxon>
        <taxon>Dikarya</taxon>
        <taxon>Ascomycota</taxon>
        <taxon>Pezizomycotina</taxon>
        <taxon>Dothideomycetes</taxon>
        <taxon>Dothideomycetidae</taxon>
        <taxon>Mycosphaerellales</taxon>
        <taxon>Extremaceae</taxon>
        <taxon>Saxophila</taxon>
    </lineage>
</organism>
<dbReference type="InterPro" id="IPR027417">
    <property type="entry name" value="P-loop_NTPase"/>
</dbReference>
<proteinExistence type="predicted"/>
<evidence type="ECO:0000256" key="1">
    <source>
        <dbReference type="SAM" id="MobiDB-lite"/>
    </source>
</evidence>
<dbReference type="Proteomes" id="UP001337655">
    <property type="component" value="Unassembled WGS sequence"/>
</dbReference>
<dbReference type="SUPFAM" id="SSF52540">
    <property type="entry name" value="P-loop containing nucleoside triphosphate hydrolases"/>
    <property type="match status" value="1"/>
</dbReference>
<sequence length="414" mass="47626">MAQPRLASQSNGAGSSTSNDASGQAPTPSDIVIAVMGVTGCSKTTFIQHFCLQNLNVGHDLNSCTSKVEIVPCFMPDGRKIFLVDTPGFNDSHLRSDTDILREIADWLALGYEFKIKLAGIIYLHRITDTRISGSGMRNLRMFRNLCGTGDLGSVVLATTMWESCPTGIGGQRMHQLQSQDDLWGHLISQGARVFKQDQGRVSAQRIIDYLMERATPVTLDIQREMVDQGLDLDETSAGQEVKENLEKDKENHHQQLSETREGWEVAVREKDQAQQMELRDRYNEIRGLYLQLQKQSSQLELLSWEKLRAEMKEQHSRDTEELKNELKQRHRRLERTSDRNLQSTRELWRTEVAAWKAKMSRMEMWEAYRYKYRFVCDDCDQAIVTNTRPRSSKQWCSSCDEYTIFRWGGCRKI</sequence>
<feature type="region of interest" description="Disordered" evidence="1">
    <location>
        <begin position="316"/>
        <end position="336"/>
    </location>
</feature>
<dbReference type="RefSeq" id="XP_064661222.1">
    <property type="nucleotide sequence ID" value="XM_064799883.1"/>
</dbReference>
<dbReference type="GeneID" id="89923971"/>